<dbReference type="OrthoDB" id="326948at2759"/>
<dbReference type="GeneID" id="14905355"/>
<dbReference type="GO" id="GO:0004252">
    <property type="term" value="F:serine-type endopeptidase activity"/>
    <property type="evidence" value="ECO:0007669"/>
    <property type="project" value="UniProtKB-EC"/>
</dbReference>
<feature type="compositionally biased region" description="Polar residues" evidence="1">
    <location>
        <begin position="536"/>
        <end position="557"/>
    </location>
</feature>
<feature type="compositionally biased region" description="Basic and acidic residues" evidence="1">
    <location>
        <begin position="579"/>
        <end position="592"/>
    </location>
</feature>
<sequence length="662" mass="74325">MKNILIFIILATILLQGLAQGQTISGYKSNQLLTIKNLKQDFDQEGDDVEIEAKEQITFQKTHQQYTLFKEKNFLEENQIEQVYEDKFKGIQEFSLQGWFRVSRSANRQNNAAVYQLNQNLVPEDKAKVGDRVLALHMQQNVYSFTTYDLATNNPAVLSTITIMEENLSKWQLIYHAYSDIKQKAYIFAQFPNQDPSIIHLNQIQHQESTKYILWVGQTFTYSKFPGKINSLVLCGGVNCYKEKTWQQSKPITVVIPNPVNPLPQPVDPQSVNPLPQPVDHLPQPVNPLPQPVNPLPQPVDPLPQPQPIYPLSQPVDSLPQTVDSLPQPQPVDPLPQPVNPLPQPVDPQPQPVDPLPQPVNPLPQPVDPLPQPIDPLPQPQPVDHLPQPLDPLPQPVDPLPQPVNPLPQPQPVDPLPQPQPVDPLPQPQPVDPLPQPVNPLPQPVNPLPQPVDPLPLPQPQPQPQPVDPLPQPVNPLPQPVDPLPQLVDPLPQSVNPLPQPVDHLPQPLDPLSQPVDSLPQSVDPLPQPVYPLSQPVDSLPQTVDSLTQSVDSLPQSVDNLPQPVDPLPQPVNPLNQPKSEEKPKQTKDDNIQKQLQILDDKEYDEYKKNGGKVTVFKDKFNTIQEFAIYGWFKLSKNIRRQKWSTGYHLNSNQKPENLAKP</sequence>
<dbReference type="RefSeq" id="XP_004030492.1">
    <property type="nucleotide sequence ID" value="XM_004030444.1"/>
</dbReference>
<feature type="compositionally biased region" description="Low complexity" evidence="1">
    <location>
        <begin position="484"/>
        <end position="493"/>
    </location>
</feature>
<dbReference type="EC" id="3.4.21.10" evidence="3"/>
<dbReference type="PRINTS" id="PR01217">
    <property type="entry name" value="PRICHEXTENSN"/>
</dbReference>
<protein>
    <submittedName>
        <fullName evidence="3">Induced during granule regeneration 1, putative</fullName>
        <ecNumber evidence="3">3.1.26.4</ecNumber>
        <ecNumber evidence="3">3.4.21.10</ecNumber>
    </submittedName>
</protein>
<dbReference type="EC" id="3.1.26.4" evidence="3"/>
<feature type="compositionally biased region" description="Pro residues" evidence="1">
    <location>
        <begin position="285"/>
        <end position="309"/>
    </location>
</feature>
<dbReference type="InParanoid" id="G0QZU5"/>
<dbReference type="OMA" id="PFIPRSY"/>
<feature type="region of interest" description="Disordered" evidence="1">
    <location>
        <begin position="264"/>
        <end position="602"/>
    </location>
</feature>
<keyword evidence="3" id="KW-0378">Hydrolase</keyword>
<feature type="chain" id="PRO_5003408265" evidence="2">
    <location>
        <begin position="22"/>
        <end position="662"/>
    </location>
</feature>
<accession>G0QZU5</accession>
<keyword evidence="4" id="KW-1185">Reference proteome</keyword>
<keyword evidence="2" id="KW-0732">Signal</keyword>
<name>G0QZU5_ICHMU</name>
<dbReference type="PANTHER" id="PTHR13354:SF11">
    <property type="entry name" value="LYSINE-SPECIFIC DEMETHYLASE 9"/>
    <property type="match status" value="1"/>
</dbReference>
<evidence type="ECO:0000256" key="1">
    <source>
        <dbReference type="SAM" id="MobiDB-lite"/>
    </source>
</evidence>
<dbReference type="InterPro" id="IPR026306">
    <property type="entry name" value="RSBN1/Dpy-2/CEP530"/>
</dbReference>
<proteinExistence type="predicted"/>
<organism evidence="3 4">
    <name type="scientific">Ichthyophthirius multifiliis</name>
    <name type="common">White spot disease agent</name>
    <name type="synonym">Ich</name>
    <dbReference type="NCBI Taxonomy" id="5932"/>
    <lineage>
        <taxon>Eukaryota</taxon>
        <taxon>Sar</taxon>
        <taxon>Alveolata</taxon>
        <taxon>Ciliophora</taxon>
        <taxon>Intramacronucleata</taxon>
        <taxon>Oligohymenophorea</taxon>
        <taxon>Hymenostomatida</taxon>
        <taxon>Ophryoglenina</taxon>
        <taxon>Ichthyophthirius</taxon>
    </lineage>
</organism>
<evidence type="ECO:0000313" key="3">
    <source>
        <dbReference type="EMBL" id="EGR29256.1"/>
    </source>
</evidence>
<dbReference type="GO" id="GO:0004523">
    <property type="term" value="F:RNA-DNA hybrid ribonuclease activity"/>
    <property type="evidence" value="ECO:0007669"/>
    <property type="project" value="UniProtKB-EC"/>
</dbReference>
<evidence type="ECO:0000313" key="4">
    <source>
        <dbReference type="Proteomes" id="UP000008983"/>
    </source>
</evidence>
<dbReference type="Proteomes" id="UP000008983">
    <property type="component" value="Unassembled WGS sequence"/>
</dbReference>
<feature type="compositionally biased region" description="Pro residues" evidence="1">
    <location>
        <begin position="389"/>
        <end position="483"/>
    </location>
</feature>
<feature type="signal peptide" evidence="2">
    <location>
        <begin position="1"/>
        <end position="21"/>
    </location>
</feature>
<dbReference type="PANTHER" id="PTHR13354">
    <property type="entry name" value="ROUND SPERMATID BASIC PROTEIN 1"/>
    <property type="match status" value="1"/>
</dbReference>
<dbReference type="EMBL" id="GL984169">
    <property type="protein sequence ID" value="EGR29256.1"/>
    <property type="molecule type" value="Genomic_DNA"/>
</dbReference>
<dbReference type="STRING" id="857967.G0QZU5"/>
<feature type="non-terminal residue" evidence="3">
    <location>
        <position position="662"/>
    </location>
</feature>
<dbReference type="AlphaFoldDB" id="G0QZU5"/>
<evidence type="ECO:0000256" key="2">
    <source>
        <dbReference type="SAM" id="SignalP"/>
    </source>
</evidence>
<dbReference type="GO" id="GO:0005634">
    <property type="term" value="C:nucleus"/>
    <property type="evidence" value="ECO:0007669"/>
    <property type="project" value="InterPro"/>
</dbReference>
<reference evidence="3 4" key="1">
    <citation type="submission" date="2011-07" db="EMBL/GenBank/DDBJ databases">
        <authorList>
            <person name="Coyne R."/>
            <person name="Brami D."/>
            <person name="Johnson J."/>
            <person name="Hostetler J."/>
            <person name="Hannick L."/>
            <person name="Clark T."/>
            <person name="Cassidy-Hanley D."/>
            <person name="Inman J."/>
        </authorList>
    </citation>
    <scope>NUCLEOTIDE SEQUENCE [LARGE SCALE GENOMIC DNA]</scope>
    <source>
        <strain evidence="3 4">G5</strain>
    </source>
</reference>
<feature type="compositionally biased region" description="Pro residues" evidence="1">
    <location>
        <begin position="328"/>
        <end position="381"/>
    </location>
</feature>
<gene>
    <name evidence="3" type="ORF">IMG5_159820</name>
</gene>